<evidence type="ECO:0000313" key="3">
    <source>
        <dbReference type="Proteomes" id="UP000787672"/>
    </source>
</evidence>
<organism evidence="2 3">
    <name type="scientific">Dysosmobacter acutus</name>
    <dbReference type="NCBI Taxonomy" id="2841504"/>
    <lineage>
        <taxon>Bacteria</taxon>
        <taxon>Bacillati</taxon>
        <taxon>Bacillota</taxon>
        <taxon>Clostridia</taxon>
        <taxon>Eubacteriales</taxon>
        <taxon>Oscillospiraceae</taxon>
        <taxon>Dysosmobacter</taxon>
    </lineage>
</organism>
<keyword evidence="3" id="KW-1185">Reference proteome</keyword>
<dbReference type="InterPro" id="IPR003730">
    <property type="entry name" value="Cu_polyphenol_OxRdtase"/>
</dbReference>
<dbReference type="CDD" id="cd16833">
    <property type="entry name" value="YfiH"/>
    <property type="match status" value="1"/>
</dbReference>
<gene>
    <name evidence="2" type="primary">pgeF</name>
    <name evidence="2" type="ORF">KQI82_13675</name>
</gene>
<name>A0ABS6FE95_9FIRM</name>
<accession>A0ABS6FE95</accession>
<dbReference type="Pfam" id="PF02578">
    <property type="entry name" value="Cu-oxidase_4"/>
    <property type="match status" value="1"/>
</dbReference>
<dbReference type="PANTHER" id="PTHR30616">
    <property type="entry name" value="UNCHARACTERIZED PROTEIN YFIH"/>
    <property type="match status" value="1"/>
</dbReference>
<dbReference type="EMBL" id="JAHLQN010000001">
    <property type="protein sequence ID" value="MBU5627956.1"/>
    <property type="molecule type" value="Genomic_DNA"/>
</dbReference>
<proteinExistence type="inferred from homology"/>
<protein>
    <recommendedName>
        <fullName evidence="1">Purine nucleoside phosphorylase</fullName>
    </recommendedName>
</protein>
<dbReference type="RefSeq" id="WP_216633268.1">
    <property type="nucleotide sequence ID" value="NZ_JAHLQN010000001.1"/>
</dbReference>
<evidence type="ECO:0000256" key="1">
    <source>
        <dbReference type="RuleBase" id="RU361274"/>
    </source>
</evidence>
<dbReference type="PANTHER" id="PTHR30616:SF2">
    <property type="entry name" value="PURINE NUCLEOSIDE PHOSPHORYLASE LACC1"/>
    <property type="match status" value="1"/>
</dbReference>
<reference evidence="2 3" key="1">
    <citation type="submission" date="2021-06" db="EMBL/GenBank/DDBJ databases">
        <authorList>
            <person name="Sun Q."/>
            <person name="Li D."/>
        </authorList>
    </citation>
    <scope>NUCLEOTIDE SEQUENCE [LARGE SCALE GENOMIC DNA]</scope>
    <source>
        <strain evidence="2 3">MSJ-2</strain>
    </source>
</reference>
<dbReference type="Proteomes" id="UP000787672">
    <property type="component" value="Unassembled WGS sequence"/>
</dbReference>
<sequence length="269" mass="29165">MTFTNRTVGQLTYLTSPLLDRCGGIAHGFSTRLGGVSVPPWDSLNLGVGRGDDMGHVLENYRRFCGTIGVDAGRTVLSRQVHEDHVLIASEEDAGKGLFRERDYLTDAIITNVPGLALAVFSADCGTALLYDPVTRCVGAVHAGWRGVANGILRKTALELGRVYGAKPENLRAAFGPSIGQCCFETDDDVPQAMRSAFGMEAESFFQRRGPKWHVDLKGLNARWLLDLGVPSGQVDICDLCTACRTDLFWSYRKVGNVRGAQAAMIALN</sequence>
<comment type="similarity">
    <text evidence="1">Belongs to the purine nucleoside phosphorylase YfiH/LACC1 family.</text>
</comment>
<comment type="caution">
    <text evidence="2">The sequence shown here is derived from an EMBL/GenBank/DDBJ whole genome shotgun (WGS) entry which is preliminary data.</text>
</comment>
<evidence type="ECO:0000313" key="2">
    <source>
        <dbReference type="EMBL" id="MBU5627956.1"/>
    </source>
</evidence>
<dbReference type="NCBIfam" id="TIGR00726">
    <property type="entry name" value="peptidoglycan editing factor PgeF"/>
    <property type="match status" value="1"/>
</dbReference>